<keyword evidence="6 7" id="KW-0520">NAD</keyword>
<feature type="binding site" evidence="7">
    <location>
        <position position="411"/>
    </location>
    <ligand>
        <name>deamido-NAD(+)</name>
        <dbReference type="ChEBI" id="CHEBI:58437"/>
        <note>ligand shared between two neighboring subunits</note>
    </ligand>
</feature>
<reference evidence="11 12" key="1">
    <citation type="submission" date="2021-11" db="EMBL/GenBank/DDBJ databases">
        <title>Aliifidinibius sp. nov., a new bacterium isolated from saline soil.</title>
        <authorList>
            <person name="Galisteo C."/>
            <person name="De La Haba R."/>
            <person name="Sanchez-Porro C."/>
            <person name="Ventosa A."/>
        </authorList>
    </citation>
    <scope>NUCLEOTIDE SEQUENCE [LARGE SCALE GENOMIC DNA]</scope>
    <source>
        <strain evidence="11 12">KACC 190600</strain>
    </source>
</reference>
<dbReference type="EC" id="6.3.5.1" evidence="7 8"/>
<comment type="similarity">
    <text evidence="9">Belongs to the NAD synthetase family.</text>
</comment>
<dbReference type="GO" id="GO:0008795">
    <property type="term" value="F:NAD+ synthase activity"/>
    <property type="evidence" value="ECO:0007669"/>
    <property type="project" value="UniProtKB-EC"/>
</dbReference>
<dbReference type="InterPro" id="IPR003694">
    <property type="entry name" value="NAD_synthase"/>
</dbReference>
<dbReference type="EMBL" id="JAJNDC010000001">
    <property type="protein sequence ID" value="MCW9711830.1"/>
    <property type="molecule type" value="Genomic_DNA"/>
</dbReference>
<feature type="active site" description="For glutaminase activity" evidence="7">
    <location>
        <position position="118"/>
    </location>
</feature>
<dbReference type="CDD" id="cd07570">
    <property type="entry name" value="GAT_Gln-NAD-synth"/>
    <property type="match status" value="1"/>
</dbReference>
<keyword evidence="4 7" id="KW-0547">Nucleotide-binding</keyword>
<dbReference type="PIRSF" id="PIRSF006630">
    <property type="entry name" value="NADS_GAT"/>
    <property type="match status" value="1"/>
</dbReference>
<dbReference type="Pfam" id="PF00795">
    <property type="entry name" value="CN_hydrolase"/>
    <property type="match status" value="1"/>
</dbReference>
<dbReference type="InterPro" id="IPR036526">
    <property type="entry name" value="C-N_Hydrolase_sf"/>
</dbReference>
<dbReference type="PANTHER" id="PTHR23090:SF9">
    <property type="entry name" value="GLUTAMINE-DEPENDENT NAD(+) SYNTHETASE"/>
    <property type="match status" value="1"/>
</dbReference>
<dbReference type="PROSITE" id="PS50263">
    <property type="entry name" value="CN_HYDROLASE"/>
    <property type="match status" value="1"/>
</dbReference>
<comment type="similarity">
    <text evidence="2 7 8">In the C-terminal section; belongs to the NAD synthetase family.</text>
</comment>
<gene>
    <name evidence="7 11" type="primary">nadE</name>
    <name evidence="11" type="ORF">LQ318_02835</name>
</gene>
<dbReference type="InterPro" id="IPR022310">
    <property type="entry name" value="NAD/GMP_synthase"/>
</dbReference>
<dbReference type="SUPFAM" id="SSF52402">
    <property type="entry name" value="Adenine nucleotide alpha hydrolases-like"/>
    <property type="match status" value="1"/>
</dbReference>
<name>A0ABT3PVE7_9BACT</name>
<evidence type="ECO:0000256" key="2">
    <source>
        <dbReference type="ARBA" id="ARBA00007145"/>
    </source>
</evidence>
<evidence type="ECO:0000256" key="5">
    <source>
        <dbReference type="ARBA" id="ARBA00022840"/>
    </source>
</evidence>
<evidence type="ECO:0000256" key="4">
    <source>
        <dbReference type="ARBA" id="ARBA00022741"/>
    </source>
</evidence>
<comment type="catalytic activity">
    <reaction evidence="7 8">
        <text>deamido-NAD(+) + L-glutamine + ATP + H2O = L-glutamate + AMP + diphosphate + NAD(+) + H(+)</text>
        <dbReference type="Rhea" id="RHEA:24384"/>
        <dbReference type="ChEBI" id="CHEBI:15377"/>
        <dbReference type="ChEBI" id="CHEBI:15378"/>
        <dbReference type="ChEBI" id="CHEBI:29985"/>
        <dbReference type="ChEBI" id="CHEBI:30616"/>
        <dbReference type="ChEBI" id="CHEBI:33019"/>
        <dbReference type="ChEBI" id="CHEBI:57540"/>
        <dbReference type="ChEBI" id="CHEBI:58359"/>
        <dbReference type="ChEBI" id="CHEBI:58437"/>
        <dbReference type="ChEBI" id="CHEBI:456215"/>
        <dbReference type="EC" id="6.3.5.1"/>
    </reaction>
</comment>
<evidence type="ECO:0000313" key="11">
    <source>
        <dbReference type="EMBL" id="MCW9711830.1"/>
    </source>
</evidence>
<evidence type="ECO:0000259" key="10">
    <source>
        <dbReference type="PROSITE" id="PS50263"/>
    </source>
</evidence>
<feature type="domain" description="CN hydrolase" evidence="10">
    <location>
        <begin position="3"/>
        <end position="274"/>
    </location>
</feature>
<dbReference type="PANTHER" id="PTHR23090">
    <property type="entry name" value="NH 3 /GLUTAMINE-DEPENDENT NAD + SYNTHETASE"/>
    <property type="match status" value="1"/>
</dbReference>
<dbReference type="SUPFAM" id="SSF56317">
    <property type="entry name" value="Carbon-nitrogen hydrolase"/>
    <property type="match status" value="1"/>
</dbReference>
<dbReference type="RefSeq" id="WP_265787350.1">
    <property type="nucleotide sequence ID" value="NZ_BAABRS010000001.1"/>
</dbReference>
<dbReference type="Pfam" id="PF02540">
    <property type="entry name" value="NAD_synthase"/>
    <property type="match status" value="1"/>
</dbReference>
<feature type="binding site" evidence="7">
    <location>
        <begin position="317"/>
        <end position="324"/>
    </location>
    <ligand>
        <name>ATP</name>
        <dbReference type="ChEBI" id="CHEBI:30616"/>
    </ligand>
</feature>
<evidence type="ECO:0000256" key="1">
    <source>
        <dbReference type="ARBA" id="ARBA00005188"/>
    </source>
</evidence>
<evidence type="ECO:0000256" key="8">
    <source>
        <dbReference type="PIRNR" id="PIRNR006630"/>
    </source>
</evidence>
<dbReference type="Gene3D" id="3.60.110.10">
    <property type="entry name" value="Carbon-nitrogen hydrolase"/>
    <property type="match status" value="1"/>
</dbReference>
<dbReference type="InterPro" id="IPR003010">
    <property type="entry name" value="C-N_Hydrolase"/>
</dbReference>
<evidence type="ECO:0000256" key="9">
    <source>
        <dbReference type="RuleBase" id="RU003811"/>
    </source>
</evidence>
<evidence type="ECO:0000313" key="12">
    <source>
        <dbReference type="Proteomes" id="UP001207337"/>
    </source>
</evidence>
<feature type="binding site" evidence="7">
    <location>
        <position position="441"/>
    </location>
    <ligand>
        <name>deamido-NAD(+)</name>
        <dbReference type="ChEBI" id="CHEBI:58437"/>
        <note>ligand shared between two neighboring subunits</note>
    </ligand>
</feature>
<organism evidence="11 12">
    <name type="scientific">Fodinibius salicampi</name>
    <dbReference type="NCBI Taxonomy" id="1920655"/>
    <lineage>
        <taxon>Bacteria</taxon>
        <taxon>Pseudomonadati</taxon>
        <taxon>Balneolota</taxon>
        <taxon>Balneolia</taxon>
        <taxon>Balneolales</taxon>
        <taxon>Balneolaceae</taxon>
        <taxon>Fodinibius</taxon>
    </lineage>
</organism>
<feature type="binding site" evidence="7">
    <location>
        <position position="580"/>
    </location>
    <ligand>
        <name>deamido-NAD(+)</name>
        <dbReference type="ChEBI" id="CHEBI:58437"/>
        <note>ligand shared between two neighboring subunits</note>
    </ligand>
</feature>
<accession>A0ABT3PVE7</accession>
<dbReference type="Gene3D" id="3.40.50.620">
    <property type="entry name" value="HUPs"/>
    <property type="match status" value="1"/>
</dbReference>
<keyword evidence="12" id="KW-1185">Reference proteome</keyword>
<dbReference type="NCBIfam" id="TIGR00552">
    <property type="entry name" value="nadE"/>
    <property type="match status" value="1"/>
</dbReference>
<feature type="active site" description="Proton acceptor; for glutaminase activity" evidence="7">
    <location>
        <position position="43"/>
    </location>
</feature>
<dbReference type="CDD" id="cd00553">
    <property type="entry name" value="NAD_synthase"/>
    <property type="match status" value="1"/>
</dbReference>
<dbReference type="HAMAP" id="MF_02090">
    <property type="entry name" value="NadE_glutamine_dep"/>
    <property type="match status" value="1"/>
</dbReference>
<feature type="binding site" evidence="7">
    <location>
        <position position="206"/>
    </location>
    <ligand>
        <name>L-glutamine</name>
        <dbReference type="ChEBI" id="CHEBI:58359"/>
    </ligand>
</feature>
<dbReference type="InterPro" id="IPR014445">
    <property type="entry name" value="Gln-dep_NAD_synthase"/>
</dbReference>
<comment type="function">
    <text evidence="7">Catalyzes the ATP-dependent amidation of deamido-NAD to form NAD. Uses L-glutamine as a nitrogen source.</text>
</comment>
<dbReference type="InterPro" id="IPR014729">
    <property type="entry name" value="Rossmann-like_a/b/a_fold"/>
</dbReference>
<feature type="active site" description="Nucleophile; for glutaminase activity" evidence="7">
    <location>
        <position position="170"/>
    </location>
</feature>
<comment type="caution">
    <text evidence="11">The sequence shown here is derived from an EMBL/GenBank/DDBJ whole genome shotgun (WGS) entry which is preliminary data.</text>
</comment>
<comment type="caution">
    <text evidence="7">Lacks conserved residue(s) required for the propagation of feature annotation.</text>
</comment>
<proteinExistence type="inferred from homology"/>
<dbReference type="Proteomes" id="UP001207337">
    <property type="component" value="Unassembled WGS sequence"/>
</dbReference>
<sequence length="623" mass="70204">MDLNIAACQIEVSPGHPDENTRKIIRHIEEAKAKGDDIVVFPEMAVPGYIIGDEWQNKAFVTDCYRYNEQIVESSEGIVVVWGNVDINKDAAGEDGRIRKLNTAFAAQNGKMVGKFHKTLHPNYREFEDDRHFYSARKLSADKDIAIEDFLQPLQVDINGEQRTIGITLCEDMWSDDYAADPIQILLSKGAECIINISCSPWTWRKNDKRHRVVKDRLKNHSAPLIYVNNIGIQNNGKNVYLFDGDTTVYNPNGSVRKVAEDYKEEVLRVPLNGDHQEGQKKPALSANKDNEELLEGLIYGIQQFFELINASKVVIGISGGVDSSLSAYLLCRALGADNVYAVNMPSKFNSDITKGLAQELAETLHLNYAIVPIQKAFDYTVQQFENTEFTRLDGSGQTTELPLNSLVRENIQARDRGSRIIAGIASALGAVFVNNGNKSETATGYATIYGDINGALAPIADLYKTEVYDLCRHINSIEDENIFPDKLFDIPASAELSDKQNIENGEGDPFVYPYHDQLLKAFIEFRLDPEDILSYYRDGSLEEKLGIEPGLVSQIFDSHQDFIKDLEHTWTLFKTNYFKRIQSPPIIVVSKRAFGFDLRESQIGVHFTHRYGEIKEKLLKEI</sequence>
<protein>
    <recommendedName>
        <fullName evidence="7 8">Glutamine-dependent NAD(+) synthetase</fullName>
        <ecNumber evidence="7 8">6.3.5.1</ecNumber>
    </recommendedName>
    <alternativeName>
        <fullName evidence="7 8">NAD(+) synthase [glutamine-hydrolyzing]</fullName>
    </alternativeName>
</protein>
<evidence type="ECO:0000256" key="3">
    <source>
        <dbReference type="ARBA" id="ARBA00022598"/>
    </source>
</evidence>
<keyword evidence="3 7" id="KW-0436">Ligase</keyword>
<feature type="binding site" evidence="7">
    <location>
        <position position="124"/>
    </location>
    <ligand>
        <name>L-glutamine</name>
        <dbReference type="ChEBI" id="CHEBI:58359"/>
    </ligand>
</feature>
<keyword evidence="5 7" id="KW-0067">ATP-binding</keyword>
<feature type="binding site" evidence="7">
    <location>
        <position position="200"/>
    </location>
    <ligand>
        <name>L-glutamine</name>
        <dbReference type="ChEBI" id="CHEBI:58359"/>
    </ligand>
</feature>
<evidence type="ECO:0000256" key="6">
    <source>
        <dbReference type="ARBA" id="ARBA00023027"/>
    </source>
</evidence>
<comment type="pathway">
    <text evidence="1 7 8">Cofactor biosynthesis; NAD(+) biosynthesis; NAD(+) from deamido-NAD(+) (L-Gln route): step 1/1.</text>
</comment>
<evidence type="ECO:0000256" key="7">
    <source>
        <dbReference type="HAMAP-Rule" id="MF_02090"/>
    </source>
</evidence>